<dbReference type="PROSITE" id="PS00028">
    <property type="entry name" value="ZINC_FINGER_C2H2_1"/>
    <property type="match status" value="2"/>
</dbReference>
<dbReference type="Proteomes" id="UP000277580">
    <property type="component" value="Unassembled WGS sequence"/>
</dbReference>
<dbReference type="SUPFAM" id="SSF57667">
    <property type="entry name" value="beta-beta-alpha zinc fingers"/>
    <property type="match status" value="1"/>
</dbReference>
<evidence type="ECO:0000313" key="9">
    <source>
        <dbReference type="Proteomes" id="UP000277580"/>
    </source>
</evidence>
<keyword evidence="4" id="KW-0862">Zinc</keyword>
<dbReference type="AlphaFoldDB" id="A0A3N4KGW0"/>
<feature type="compositionally biased region" description="Acidic residues" evidence="6">
    <location>
        <begin position="262"/>
        <end position="272"/>
    </location>
</feature>
<reference evidence="8 9" key="1">
    <citation type="journal article" date="2018" name="Nat. Ecol. Evol.">
        <title>Pezizomycetes genomes reveal the molecular basis of ectomycorrhizal truffle lifestyle.</title>
        <authorList>
            <person name="Murat C."/>
            <person name="Payen T."/>
            <person name="Noel B."/>
            <person name="Kuo A."/>
            <person name="Morin E."/>
            <person name="Chen J."/>
            <person name="Kohler A."/>
            <person name="Krizsan K."/>
            <person name="Balestrini R."/>
            <person name="Da Silva C."/>
            <person name="Montanini B."/>
            <person name="Hainaut M."/>
            <person name="Levati E."/>
            <person name="Barry K.W."/>
            <person name="Belfiori B."/>
            <person name="Cichocki N."/>
            <person name="Clum A."/>
            <person name="Dockter R.B."/>
            <person name="Fauchery L."/>
            <person name="Guy J."/>
            <person name="Iotti M."/>
            <person name="Le Tacon F."/>
            <person name="Lindquist E.A."/>
            <person name="Lipzen A."/>
            <person name="Malagnac F."/>
            <person name="Mello A."/>
            <person name="Molinier V."/>
            <person name="Miyauchi S."/>
            <person name="Poulain J."/>
            <person name="Riccioni C."/>
            <person name="Rubini A."/>
            <person name="Sitrit Y."/>
            <person name="Splivallo R."/>
            <person name="Traeger S."/>
            <person name="Wang M."/>
            <person name="Zifcakova L."/>
            <person name="Wipf D."/>
            <person name="Zambonelli A."/>
            <person name="Paolocci F."/>
            <person name="Nowrousian M."/>
            <person name="Ottonello S."/>
            <person name="Baldrian P."/>
            <person name="Spatafora J.W."/>
            <person name="Henrissat B."/>
            <person name="Nagy L.G."/>
            <person name="Aury J.M."/>
            <person name="Wincker P."/>
            <person name="Grigoriev I.V."/>
            <person name="Bonfante P."/>
            <person name="Martin F.M."/>
        </authorList>
    </citation>
    <scope>NUCLEOTIDE SEQUENCE [LARGE SCALE GENOMIC DNA]</scope>
    <source>
        <strain evidence="8 9">CCBAS932</strain>
    </source>
</reference>
<dbReference type="GO" id="GO:0045944">
    <property type="term" value="P:positive regulation of transcription by RNA polymerase II"/>
    <property type="evidence" value="ECO:0007669"/>
    <property type="project" value="UniProtKB-ARBA"/>
</dbReference>
<keyword evidence="9" id="KW-1185">Reference proteome</keyword>
<gene>
    <name evidence="8" type="ORF">P167DRAFT_577019</name>
</gene>
<feature type="compositionally biased region" description="Polar residues" evidence="6">
    <location>
        <begin position="30"/>
        <end position="42"/>
    </location>
</feature>
<name>A0A3N4KGW0_9PEZI</name>
<dbReference type="GO" id="GO:0000981">
    <property type="term" value="F:DNA-binding transcription factor activity, RNA polymerase II-specific"/>
    <property type="evidence" value="ECO:0007669"/>
    <property type="project" value="TreeGrafter"/>
</dbReference>
<dbReference type="PANTHER" id="PTHR19818:SF139">
    <property type="entry name" value="PAIR-RULE PROTEIN ODD-PAIRED"/>
    <property type="match status" value="1"/>
</dbReference>
<sequence length="272" mass="30951">MVTLPSDGSLSMTASASSTGSHSDVEMLSPTLSAPTTPQSTLDTEEHVQSRTYFAPPPANLNNRRKPYPCNVPNCSRSYMTLRNLQFHHHYHPSSFLCRFDGCEGAFVSLIDRTVHEIDYHGKTKQLQCYLCSYNSLSRDAIRGHIKRQHPEVDLQIAMSWIVHGEGPGGDDGAHRRMVGRTKDKSLWLVCPLCGMQTEREANMYQHLWRNHKDEKNSRMPLLEKIKNEREERVKKAEREAGKIKKGSEEDEGEVKVKIEGQEEEEGIMDLD</sequence>
<feature type="domain" description="C2H2-type" evidence="7">
    <location>
        <begin position="68"/>
        <end position="92"/>
    </location>
</feature>
<feature type="domain" description="C2H2-type" evidence="7">
    <location>
        <begin position="189"/>
        <end position="217"/>
    </location>
</feature>
<evidence type="ECO:0000313" key="8">
    <source>
        <dbReference type="EMBL" id="RPB09757.1"/>
    </source>
</evidence>
<dbReference type="GO" id="GO:0005634">
    <property type="term" value="C:nucleus"/>
    <property type="evidence" value="ECO:0007669"/>
    <property type="project" value="UniProtKB-ARBA"/>
</dbReference>
<evidence type="ECO:0000259" key="7">
    <source>
        <dbReference type="PROSITE" id="PS50157"/>
    </source>
</evidence>
<dbReference type="PANTHER" id="PTHR19818">
    <property type="entry name" value="ZINC FINGER PROTEIN ZIC AND GLI"/>
    <property type="match status" value="1"/>
</dbReference>
<keyword evidence="2" id="KW-0677">Repeat</keyword>
<feature type="region of interest" description="Disordered" evidence="6">
    <location>
        <begin position="224"/>
        <end position="272"/>
    </location>
</feature>
<dbReference type="GO" id="GO:0000978">
    <property type="term" value="F:RNA polymerase II cis-regulatory region sequence-specific DNA binding"/>
    <property type="evidence" value="ECO:0007669"/>
    <property type="project" value="TreeGrafter"/>
</dbReference>
<evidence type="ECO:0000256" key="5">
    <source>
        <dbReference type="PROSITE-ProRule" id="PRU00042"/>
    </source>
</evidence>
<dbReference type="PROSITE" id="PS50157">
    <property type="entry name" value="ZINC_FINGER_C2H2_2"/>
    <property type="match status" value="2"/>
</dbReference>
<evidence type="ECO:0000256" key="2">
    <source>
        <dbReference type="ARBA" id="ARBA00022737"/>
    </source>
</evidence>
<evidence type="ECO:0000256" key="4">
    <source>
        <dbReference type="ARBA" id="ARBA00022833"/>
    </source>
</evidence>
<proteinExistence type="predicted"/>
<accession>A0A3N4KGW0</accession>
<feature type="compositionally biased region" description="Polar residues" evidence="6">
    <location>
        <begin position="1"/>
        <end position="22"/>
    </location>
</feature>
<feature type="compositionally biased region" description="Basic and acidic residues" evidence="6">
    <location>
        <begin position="224"/>
        <end position="261"/>
    </location>
</feature>
<dbReference type="InParanoid" id="A0A3N4KGW0"/>
<protein>
    <recommendedName>
        <fullName evidence="7">C2H2-type domain-containing protein</fullName>
    </recommendedName>
</protein>
<dbReference type="OrthoDB" id="6365676at2759"/>
<dbReference type="SMART" id="SM00355">
    <property type="entry name" value="ZnF_C2H2"/>
    <property type="match status" value="4"/>
</dbReference>
<dbReference type="GO" id="GO:0008270">
    <property type="term" value="F:zinc ion binding"/>
    <property type="evidence" value="ECO:0007669"/>
    <property type="project" value="UniProtKB-KW"/>
</dbReference>
<dbReference type="EMBL" id="ML119149">
    <property type="protein sequence ID" value="RPB09757.1"/>
    <property type="molecule type" value="Genomic_DNA"/>
</dbReference>
<dbReference type="InterPro" id="IPR036236">
    <property type="entry name" value="Znf_C2H2_sf"/>
</dbReference>
<keyword evidence="3 5" id="KW-0863">Zinc-finger</keyword>
<dbReference type="STRING" id="1392247.A0A3N4KGW0"/>
<evidence type="ECO:0000256" key="6">
    <source>
        <dbReference type="SAM" id="MobiDB-lite"/>
    </source>
</evidence>
<evidence type="ECO:0000256" key="3">
    <source>
        <dbReference type="ARBA" id="ARBA00022771"/>
    </source>
</evidence>
<dbReference type="InterPro" id="IPR050329">
    <property type="entry name" value="GLI_C2H2-zinc-finger"/>
</dbReference>
<keyword evidence="1" id="KW-0479">Metal-binding</keyword>
<evidence type="ECO:0000256" key="1">
    <source>
        <dbReference type="ARBA" id="ARBA00022723"/>
    </source>
</evidence>
<organism evidence="8 9">
    <name type="scientific">Morchella conica CCBAS932</name>
    <dbReference type="NCBI Taxonomy" id="1392247"/>
    <lineage>
        <taxon>Eukaryota</taxon>
        <taxon>Fungi</taxon>
        <taxon>Dikarya</taxon>
        <taxon>Ascomycota</taxon>
        <taxon>Pezizomycotina</taxon>
        <taxon>Pezizomycetes</taxon>
        <taxon>Pezizales</taxon>
        <taxon>Morchellaceae</taxon>
        <taxon>Morchella</taxon>
    </lineage>
</organism>
<dbReference type="Gene3D" id="3.30.160.60">
    <property type="entry name" value="Classic Zinc Finger"/>
    <property type="match status" value="1"/>
</dbReference>
<dbReference type="InterPro" id="IPR013087">
    <property type="entry name" value="Znf_C2H2_type"/>
</dbReference>
<feature type="region of interest" description="Disordered" evidence="6">
    <location>
        <begin position="1"/>
        <end position="60"/>
    </location>
</feature>